<dbReference type="GO" id="GO:0047560">
    <property type="term" value="F:3-dehydrosphinganine reductase activity"/>
    <property type="evidence" value="ECO:0007669"/>
    <property type="project" value="TreeGrafter"/>
</dbReference>
<evidence type="ECO:0000313" key="3">
    <source>
        <dbReference type="Proteomes" id="UP000249016"/>
    </source>
</evidence>
<evidence type="ECO:0000259" key="1">
    <source>
        <dbReference type="SMART" id="SM00822"/>
    </source>
</evidence>
<dbReference type="AlphaFoldDB" id="A0A327NNK8"/>
<dbReference type="GO" id="GO:0030148">
    <property type="term" value="P:sphingolipid biosynthetic process"/>
    <property type="evidence" value="ECO:0007669"/>
    <property type="project" value="TreeGrafter"/>
</dbReference>
<dbReference type="InterPro" id="IPR002347">
    <property type="entry name" value="SDR_fam"/>
</dbReference>
<name>A0A327NNK8_9BACT</name>
<dbReference type="InterPro" id="IPR057326">
    <property type="entry name" value="KR_dom"/>
</dbReference>
<organism evidence="2 3">
    <name type="scientific">Spirosoma telluris</name>
    <dbReference type="NCBI Taxonomy" id="2183553"/>
    <lineage>
        <taxon>Bacteria</taxon>
        <taxon>Pseudomonadati</taxon>
        <taxon>Bacteroidota</taxon>
        <taxon>Cytophagia</taxon>
        <taxon>Cytophagales</taxon>
        <taxon>Cytophagaceae</taxon>
        <taxon>Spirosoma</taxon>
    </lineage>
</organism>
<dbReference type="Pfam" id="PF00106">
    <property type="entry name" value="adh_short"/>
    <property type="match status" value="1"/>
</dbReference>
<dbReference type="PANTHER" id="PTHR43550:SF3">
    <property type="entry name" value="3-KETODIHYDROSPHINGOSINE REDUCTASE"/>
    <property type="match status" value="1"/>
</dbReference>
<dbReference type="SMART" id="SM00822">
    <property type="entry name" value="PKS_KR"/>
    <property type="match status" value="1"/>
</dbReference>
<dbReference type="GO" id="GO:0006666">
    <property type="term" value="P:3-keto-sphinganine metabolic process"/>
    <property type="evidence" value="ECO:0007669"/>
    <property type="project" value="TreeGrafter"/>
</dbReference>
<accession>A0A327NNK8</accession>
<evidence type="ECO:0000313" key="2">
    <source>
        <dbReference type="EMBL" id="RAI76802.1"/>
    </source>
</evidence>
<dbReference type="OrthoDB" id="7211155at2"/>
<proteinExistence type="predicted"/>
<comment type="caution">
    <text evidence="2">The sequence shown here is derived from an EMBL/GenBank/DDBJ whole genome shotgun (WGS) entry which is preliminary data.</text>
</comment>
<dbReference type="EMBL" id="QLII01000001">
    <property type="protein sequence ID" value="RAI76802.1"/>
    <property type="molecule type" value="Genomic_DNA"/>
</dbReference>
<dbReference type="InterPro" id="IPR036291">
    <property type="entry name" value="NAD(P)-bd_dom_sf"/>
</dbReference>
<sequence>MTFQSTRQARLKMGSKQISVNALKTMTNLQHERILLTGGTKGLGRAIADALVAQGANVTVIARNKASFNESAAASVSVVAGDVTDQGFIDNVIGDLKPTLLILNAGATPTMASLEELSWESFSTAWNTDVKAGLYGIQAALKTPLSPGSRVLIVSSGAALAGSPLSGSYAGAKRMLWLMAQYANGIAKKRSLGIQFQAILPMQIIAETNLGQLATEAYAQSRNMTVESFLAARGDHSLTPKTYAAHFIEFLVNENYADGLAYGINYDGISQL</sequence>
<keyword evidence="3" id="KW-1185">Reference proteome</keyword>
<dbReference type="Gene3D" id="3.40.50.720">
    <property type="entry name" value="NAD(P)-binding Rossmann-like Domain"/>
    <property type="match status" value="1"/>
</dbReference>
<reference evidence="2 3" key="1">
    <citation type="submission" date="2018-06" db="EMBL/GenBank/DDBJ databases">
        <title>Spirosoma sp. HMF3257 Genome sequencing and assembly.</title>
        <authorList>
            <person name="Kang H."/>
            <person name="Cha I."/>
            <person name="Kim H."/>
            <person name="Kang J."/>
            <person name="Joh K."/>
        </authorList>
    </citation>
    <scope>NUCLEOTIDE SEQUENCE [LARGE SCALE GENOMIC DNA]</scope>
    <source>
        <strain evidence="2 3">HMF3257</strain>
    </source>
</reference>
<gene>
    <name evidence="2" type="ORF">HMF3257_26280</name>
</gene>
<dbReference type="CDD" id="cd05233">
    <property type="entry name" value="SDR_c"/>
    <property type="match status" value="1"/>
</dbReference>
<dbReference type="Proteomes" id="UP000249016">
    <property type="component" value="Unassembled WGS sequence"/>
</dbReference>
<protein>
    <submittedName>
        <fullName evidence="2">Short-chain dehydrogenase</fullName>
    </submittedName>
</protein>
<dbReference type="GO" id="GO:0016020">
    <property type="term" value="C:membrane"/>
    <property type="evidence" value="ECO:0007669"/>
    <property type="project" value="GOC"/>
</dbReference>
<feature type="domain" description="Ketoreductase" evidence="1">
    <location>
        <begin position="32"/>
        <end position="202"/>
    </location>
</feature>
<dbReference type="PANTHER" id="PTHR43550">
    <property type="entry name" value="3-KETODIHYDROSPHINGOSINE REDUCTASE"/>
    <property type="match status" value="1"/>
</dbReference>
<dbReference type="SUPFAM" id="SSF51735">
    <property type="entry name" value="NAD(P)-binding Rossmann-fold domains"/>
    <property type="match status" value="1"/>
</dbReference>